<comment type="caution">
    <text evidence="2">The sequence shown here is derived from an EMBL/GenBank/DDBJ whole genome shotgun (WGS) entry which is preliminary data.</text>
</comment>
<reference evidence="3" key="1">
    <citation type="journal article" date="2019" name="Int. J. Syst. Evol. Microbiol.">
        <title>The Global Catalogue of Microorganisms (GCM) 10K type strain sequencing project: providing services to taxonomists for standard genome sequencing and annotation.</title>
        <authorList>
            <consortium name="The Broad Institute Genomics Platform"/>
            <consortium name="The Broad Institute Genome Sequencing Center for Infectious Disease"/>
            <person name="Wu L."/>
            <person name="Ma J."/>
        </authorList>
    </citation>
    <scope>NUCLEOTIDE SEQUENCE [LARGE SCALE GENOMIC DNA]</scope>
    <source>
        <strain evidence="3">CGMCC 1.13587</strain>
    </source>
</reference>
<sequence>MLKNKRIVVALACALALGAWSGSTLATPVTVGGITWDPASGADLTVQALNFRESSVAAVGNILTGYGQIGSINGSTTFCTSCDLTFTFQYTLSAIEGTALNPKVVFDAGSLNFYVAPAGSFNTENPTTAGIGTPWLTLSGHTAPFSGFTAVGQLYSNINGAVSAPGQLSGGFGLVDATGGPAAHFMDTNSQPDGADFSLSSAFSTFPDKSCTSTSTNPASICYYPIVGAGTLTGRTLAVPEPGPAGMLGLGLAFVGLLTWRRNKEAEGRA</sequence>
<dbReference type="InterPro" id="IPR013424">
    <property type="entry name" value="Ice-binding_C"/>
</dbReference>
<proteinExistence type="predicted"/>
<dbReference type="NCBIfam" id="TIGR02595">
    <property type="entry name" value="PEP_CTERM"/>
    <property type="match status" value="1"/>
</dbReference>
<dbReference type="EMBL" id="JBHSNG010000039">
    <property type="protein sequence ID" value="MFC5583237.1"/>
    <property type="molecule type" value="Genomic_DNA"/>
</dbReference>
<feature type="signal peptide" evidence="1">
    <location>
        <begin position="1"/>
        <end position="26"/>
    </location>
</feature>
<dbReference type="RefSeq" id="WP_377330077.1">
    <property type="nucleotide sequence ID" value="NZ_JBHSNG010000039.1"/>
</dbReference>
<protein>
    <submittedName>
        <fullName evidence="2">PEP-CTERM sorting domain-containing protein</fullName>
    </submittedName>
</protein>
<keyword evidence="1" id="KW-0732">Signal</keyword>
<evidence type="ECO:0000313" key="2">
    <source>
        <dbReference type="EMBL" id="MFC5583237.1"/>
    </source>
</evidence>
<evidence type="ECO:0000256" key="1">
    <source>
        <dbReference type="SAM" id="SignalP"/>
    </source>
</evidence>
<keyword evidence="3" id="KW-1185">Reference proteome</keyword>
<feature type="chain" id="PRO_5045653503" evidence="1">
    <location>
        <begin position="27"/>
        <end position="270"/>
    </location>
</feature>
<accession>A0ABW0T2A5</accession>
<gene>
    <name evidence="2" type="ORF">ACFPPB_19165</name>
</gene>
<organism evidence="2 3">
    <name type="scientific">Rhodanobacter terrae</name>
    <dbReference type="NCBI Taxonomy" id="418647"/>
    <lineage>
        <taxon>Bacteria</taxon>
        <taxon>Pseudomonadati</taxon>
        <taxon>Pseudomonadota</taxon>
        <taxon>Gammaproteobacteria</taxon>
        <taxon>Lysobacterales</taxon>
        <taxon>Rhodanobacteraceae</taxon>
        <taxon>Rhodanobacter</taxon>
    </lineage>
</organism>
<name>A0ABW0T2A5_9GAMM</name>
<evidence type="ECO:0000313" key="3">
    <source>
        <dbReference type="Proteomes" id="UP001596111"/>
    </source>
</evidence>
<dbReference type="Proteomes" id="UP001596111">
    <property type="component" value="Unassembled WGS sequence"/>
</dbReference>